<dbReference type="SUPFAM" id="SSF52743">
    <property type="entry name" value="Subtilisin-like"/>
    <property type="match status" value="1"/>
</dbReference>
<evidence type="ECO:0000259" key="6">
    <source>
        <dbReference type="Pfam" id="PF00082"/>
    </source>
</evidence>
<dbReference type="PANTHER" id="PTHR43806">
    <property type="entry name" value="PEPTIDASE S8"/>
    <property type="match status" value="1"/>
</dbReference>
<dbReference type="Proteomes" id="UP001430377">
    <property type="component" value="Unassembled WGS sequence"/>
</dbReference>
<dbReference type="PANTHER" id="PTHR43806:SF11">
    <property type="entry name" value="CEREVISIN-RELATED"/>
    <property type="match status" value="1"/>
</dbReference>
<feature type="active site" description="Charge relay system" evidence="5">
    <location>
        <position position="228"/>
    </location>
</feature>
<dbReference type="GO" id="GO:0006508">
    <property type="term" value="P:proteolysis"/>
    <property type="evidence" value="ECO:0007669"/>
    <property type="project" value="UniProtKB-KW"/>
</dbReference>
<evidence type="ECO:0000256" key="5">
    <source>
        <dbReference type="PROSITE-ProRule" id="PRU01240"/>
    </source>
</evidence>
<dbReference type="InterPro" id="IPR050131">
    <property type="entry name" value="Peptidase_S8_subtilisin-like"/>
</dbReference>
<feature type="active site" description="Charge relay system" evidence="5">
    <location>
        <position position="446"/>
    </location>
</feature>
<evidence type="ECO:0000313" key="7">
    <source>
        <dbReference type="EMBL" id="MBX0322016.1"/>
    </source>
</evidence>
<keyword evidence="8" id="KW-1185">Reference proteome</keyword>
<feature type="domain" description="Peptidase S8/S53" evidence="6">
    <location>
        <begin position="136"/>
        <end position="488"/>
    </location>
</feature>
<keyword evidence="4 5" id="KW-0720">Serine protease</keyword>
<dbReference type="EMBL" id="RKLR01000001">
    <property type="protein sequence ID" value="MBX0322016.1"/>
    <property type="molecule type" value="Genomic_DNA"/>
</dbReference>
<evidence type="ECO:0000256" key="3">
    <source>
        <dbReference type="ARBA" id="ARBA00022801"/>
    </source>
</evidence>
<keyword evidence="3 5" id="KW-0378">Hydrolase</keyword>
<proteinExistence type="inferred from homology"/>
<dbReference type="Gene3D" id="3.40.50.200">
    <property type="entry name" value="Peptidase S8/S53 domain"/>
    <property type="match status" value="1"/>
</dbReference>
<dbReference type="Pfam" id="PF00082">
    <property type="entry name" value="Peptidase_S8"/>
    <property type="match status" value="1"/>
</dbReference>
<dbReference type="RefSeq" id="WP_220617003.1">
    <property type="nucleotide sequence ID" value="NZ_RKLR01000001.1"/>
</dbReference>
<feature type="active site" description="Charge relay system" evidence="5">
    <location>
        <position position="145"/>
    </location>
</feature>
<dbReference type="InterPro" id="IPR023828">
    <property type="entry name" value="Peptidase_S8_Ser-AS"/>
</dbReference>
<sequence length="508" mass="51894">MSDLGKGLDRRSVLEGVGALLGGAAVGPQLVSAGTADRYIVLTQGASVPARLEDAGFSVTRELAGGSVLLAAGTGDPASVRGVESAVRDVRLRLERPAKAVPRPDAAADTRDESLYQHQWDKQTTDAAEAHDVTTGEGATIAVVDTGTDIDHPDLAPNVTPGALFRRVAGTGSRDGVFTGTGVDVRLPSDPLTDADAVTNADGTVVGYEPSAFEVDQSRDASDDVEGHGSHVSGIAAASVGEAVVGDSTGIAGTAPDATIVPHRVFYWERRDVTYEGENGERTEELVVTSTTTADILAAVDFAANTLGVDAMNLSIGTPPLPPRLNSDGFRQAYRKVIQDAVSAGSVVVVSAGNSGTELDRGGVFTVPNSVPGATSVAATGPNDERVFYSNYGANEITLAAPGGGYETLAKTLSQETAWPFPTNLVLSTTPPDVYGAAYAYFAGTSMAAPQVAGAAALVAAVNPDLTASQVESVLTNTTKDATGQEVDDLGAGVLDVAAAVEAADDRR</sequence>
<evidence type="ECO:0000256" key="4">
    <source>
        <dbReference type="ARBA" id="ARBA00022825"/>
    </source>
</evidence>
<evidence type="ECO:0000256" key="2">
    <source>
        <dbReference type="ARBA" id="ARBA00022670"/>
    </source>
</evidence>
<reference evidence="7 8" key="1">
    <citation type="submission" date="2021-06" db="EMBL/GenBank/DDBJ databases">
        <title>Halomicroarcula sp. a new haloarchaeum isolated from saline soil.</title>
        <authorList>
            <person name="Duran-Viseras A."/>
            <person name="Sanchez-Porro C."/>
            <person name="Ventosa A."/>
        </authorList>
    </citation>
    <scope>NUCLEOTIDE SEQUENCE [LARGE SCALE GENOMIC DNA]</scope>
    <source>
        <strain evidence="7 8">F13</strain>
    </source>
</reference>
<organism evidence="7 8">
    <name type="scientific">Haloarcula rubra</name>
    <dbReference type="NCBI Taxonomy" id="2487747"/>
    <lineage>
        <taxon>Archaea</taxon>
        <taxon>Methanobacteriati</taxon>
        <taxon>Methanobacteriota</taxon>
        <taxon>Stenosarchaea group</taxon>
        <taxon>Halobacteria</taxon>
        <taxon>Halobacteriales</taxon>
        <taxon>Haloarculaceae</taxon>
        <taxon>Haloarcula</taxon>
    </lineage>
</organism>
<gene>
    <name evidence="7" type="ORF">EGH21_03115</name>
</gene>
<comment type="similarity">
    <text evidence="1 5">Belongs to the peptidase S8 family.</text>
</comment>
<comment type="caution">
    <text evidence="7">The sequence shown here is derived from an EMBL/GenBank/DDBJ whole genome shotgun (WGS) entry which is preliminary data.</text>
</comment>
<evidence type="ECO:0000256" key="1">
    <source>
        <dbReference type="ARBA" id="ARBA00011073"/>
    </source>
</evidence>
<dbReference type="InterPro" id="IPR036852">
    <property type="entry name" value="Peptidase_S8/S53_dom_sf"/>
</dbReference>
<dbReference type="InterPro" id="IPR022398">
    <property type="entry name" value="Peptidase_S8_His-AS"/>
</dbReference>
<dbReference type="PRINTS" id="PR00723">
    <property type="entry name" value="SUBTILISIN"/>
</dbReference>
<dbReference type="AlphaFoldDB" id="A0AAW4PLJ8"/>
<evidence type="ECO:0000313" key="8">
    <source>
        <dbReference type="Proteomes" id="UP001430377"/>
    </source>
</evidence>
<keyword evidence="2 5" id="KW-0645">Protease</keyword>
<accession>A0AAW4PLJ8</accession>
<name>A0AAW4PLJ8_9EURY</name>
<dbReference type="InterPro" id="IPR000209">
    <property type="entry name" value="Peptidase_S8/S53_dom"/>
</dbReference>
<dbReference type="InterPro" id="IPR015500">
    <property type="entry name" value="Peptidase_S8_subtilisin-rel"/>
</dbReference>
<dbReference type="PROSITE" id="PS51318">
    <property type="entry name" value="TAT"/>
    <property type="match status" value="1"/>
</dbReference>
<dbReference type="InterPro" id="IPR006311">
    <property type="entry name" value="TAT_signal"/>
</dbReference>
<dbReference type="GO" id="GO:0004252">
    <property type="term" value="F:serine-type endopeptidase activity"/>
    <property type="evidence" value="ECO:0007669"/>
    <property type="project" value="UniProtKB-UniRule"/>
</dbReference>
<protein>
    <submittedName>
        <fullName evidence="7">S8 family serine peptidase</fullName>
    </submittedName>
</protein>
<dbReference type="PROSITE" id="PS00137">
    <property type="entry name" value="SUBTILASE_HIS"/>
    <property type="match status" value="1"/>
</dbReference>
<dbReference type="PROSITE" id="PS51892">
    <property type="entry name" value="SUBTILASE"/>
    <property type="match status" value="1"/>
</dbReference>
<dbReference type="PROSITE" id="PS00138">
    <property type="entry name" value="SUBTILASE_SER"/>
    <property type="match status" value="1"/>
</dbReference>